<proteinExistence type="predicted"/>
<gene>
    <name evidence="1" type="ORF">XELAEV_18045264mg</name>
</gene>
<evidence type="ECO:0000313" key="1">
    <source>
        <dbReference type="EMBL" id="OCT64164.1"/>
    </source>
</evidence>
<evidence type="ECO:0000313" key="2">
    <source>
        <dbReference type="Proteomes" id="UP000694892"/>
    </source>
</evidence>
<organism evidence="1 2">
    <name type="scientific">Xenopus laevis</name>
    <name type="common">African clawed frog</name>
    <dbReference type="NCBI Taxonomy" id="8355"/>
    <lineage>
        <taxon>Eukaryota</taxon>
        <taxon>Metazoa</taxon>
        <taxon>Chordata</taxon>
        <taxon>Craniata</taxon>
        <taxon>Vertebrata</taxon>
        <taxon>Euteleostomi</taxon>
        <taxon>Amphibia</taxon>
        <taxon>Batrachia</taxon>
        <taxon>Anura</taxon>
        <taxon>Pipoidea</taxon>
        <taxon>Pipidae</taxon>
        <taxon>Xenopodinae</taxon>
        <taxon>Xenopus</taxon>
        <taxon>Xenopus</taxon>
    </lineage>
</organism>
<protein>
    <submittedName>
        <fullName evidence="1">Uncharacterized protein</fullName>
    </submittedName>
</protein>
<dbReference type="Proteomes" id="UP000694892">
    <property type="component" value="Chromosome 9_10L"/>
</dbReference>
<dbReference type="EMBL" id="CM004482">
    <property type="protein sequence ID" value="OCT64164.1"/>
    <property type="molecule type" value="Genomic_DNA"/>
</dbReference>
<sequence length="87" mass="9805">MPSFTCSFVLPCLHSTPACRIMNWPLTLQFLAFSEERFPSFLRPLRTEVPNAVTIPIVMARHWPPESLAHLGLIWITECAGATSNVH</sequence>
<reference evidence="2" key="1">
    <citation type="journal article" date="2016" name="Nature">
        <title>Genome evolution in the allotetraploid frog Xenopus laevis.</title>
        <authorList>
            <person name="Session A.M."/>
            <person name="Uno Y."/>
            <person name="Kwon T."/>
            <person name="Chapman J.A."/>
            <person name="Toyoda A."/>
            <person name="Takahashi S."/>
            <person name="Fukui A."/>
            <person name="Hikosaka A."/>
            <person name="Suzuki A."/>
            <person name="Kondo M."/>
            <person name="van Heeringen S.J."/>
            <person name="Quigley I."/>
            <person name="Heinz S."/>
            <person name="Ogino H."/>
            <person name="Ochi H."/>
            <person name="Hellsten U."/>
            <person name="Lyons J.B."/>
            <person name="Simakov O."/>
            <person name="Putnam N."/>
            <person name="Stites J."/>
            <person name="Kuroki Y."/>
            <person name="Tanaka T."/>
            <person name="Michiue T."/>
            <person name="Watanabe M."/>
            <person name="Bogdanovic O."/>
            <person name="Lister R."/>
            <person name="Georgiou G."/>
            <person name="Paranjpe S.S."/>
            <person name="van Kruijsbergen I."/>
            <person name="Shu S."/>
            <person name="Carlson J."/>
            <person name="Kinoshita T."/>
            <person name="Ohta Y."/>
            <person name="Mawaribuchi S."/>
            <person name="Jenkins J."/>
            <person name="Grimwood J."/>
            <person name="Schmutz J."/>
            <person name="Mitros T."/>
            <person name="Mozaffari S.V."/>
            <person name="Suzuki Y."/>
            <person name="Haramoto Y."/>
            <person name="Yamamoto T.S."/>
            <person name="Takagi C."/>
            <person name="Heald R."/>
            <person name="Miller K."/>
            <person name="Haudenschild C."/>
            <person name="Kitzman J."/>
            <person name="Nakayama T."/>
            <person name="Izutsu Y."/>
            <person name="Robert J."/>
            <person name="Fortriede J."/>
            <person name="Burns K."/>
            <person name="Lotay V."/>
            <person name="Karimi K."/>
            <person name="Yasuoka Y."/>
            <person name="Dichmann D.S."/>
            <person name="Flajnik M.F."/>
            <person name="Houston D.W."/>
            <person name="Shendure J."/>
            <person name="DuPasquier L."/>
            <person name="Vize P.D."/>
            <person name="Zorn A.M."/>
            <person name="Ito M."/>
            <person name="Marcotte E.M."/>
            <person name="Wallingford J.B."/>
            <person name="Ito Y."/>
            <person name="Asashima M."/>
            <person name="Ueno N."/>
            <person name="Matsuda Y."/>
            <person name="Veenstra G.J."/>
            <person name="Fujiyama A."/>
            <person name="Harland R.M."/>
            <person name="Taira M."/>
            <person name="Rokhsar D.S."/>
        </authorList>
    </citation>
    <scope>NUCLEOTIDE SEQUENCE [LARGE SCALE GENOMIC DNA]</scope>
    <source>
        <strain evidence="2">J</strain>
    </source>
</reference>
<name>A0A974C0D0_XENLA</name>
<accession>A0A974C0D0</accession>
<dbReference type="AlphaFoldDB" id="A0A974C0D0"/>